<comment type="similarity">
    <text evidence="2">Belongs to the class IV-like SAM-binding methyltransferase superfamily. RNA methyltransferase TrmH family.</text>
</comment>
<organism evidence="12">
    <name type="scientific">Trichophyton rubrum CBS 288.86</name>
    <dbReference type="NCBI Taxonomy" id="1215330"/>
    <lineage>
        <taxon>Eukaryota</taxon>
        <taxon>Fungi</taxon>
        <taxon>Dikarya</taxon>
        <taxon>Ascomycota</taxon>
        <taxon>Pezizomycotina</taxon>
        <taxon>Eurotiomycetes</taxon>
        <taxon>Eurotiomycetidae</taxon>
        <taxon>Onygenales</taxon>
        <taxon>Arthrodermataceae</taxon>
        <taxon>Trichophyton</taxon>
    </lineage>
</organism>
<evidence type="ECO:0000256" key="6">
    <source>
        <dbReference type="ARBA" id="ARBA00022691"/>
    </source>
</evidence>
<feature type="domain" description="RNA 2-O ribose methyltransferase substrate binding" evidence="11">
    <location>
        <begin position="237"/>
        <end position="326"/>
    </location>
</feature>
<sequence length="573" mass="62322">MGAMLLLSSRAPAPSTSSLRFQGLLVLQGVNCIRCLSVNSAITTGIRKGRGFGTPKKDNAPWIRRGQVSSLPRNTENVSQRYTVNKHDANNYGAQAGRISNWRRGEGSEASDLDDGRMNEPSRDEYPVQFQRPYQELPSSKAHSRALTSDSSRRSPESSIRSSETIHWRRERRKPPTYIDNVGVRKLEASSVLSARQQMGGYAKSEDEVMDIHHPLSSKVYVVPPQQIPYSSPVSEFIYGISAVNAAVRCGRRKLHTLYLFEESSRDRSGVPKWEQPEIRAIAKYASLAGAQVKHVTGPWKTTLDKMTGKRPHNGMVLEASPLPKPPVLSFQTVVSKSNSHFLAQLAAQPEEQAAVNGTDGHIQFDARRKDSKASRFPFTLLLDGILDPGNLGAIFRSAYWFGADAIAFSSQNSAPISPVVMKAAAGATEAIPILSVRDVSTFMTASQANGWKFFAADAPDATLVNDYTRKIPVINSLEALASELTKAPCVLMLGGEGSGLQQKIKNRADSFVTIPGAYSANIRDDTAGVSSLNVSVASALLCEAFLSRRPPSSSAETQDSLDTPAGNTNRVF</sequence>
<reference evidence="12" key="1">
    <citation type="submission" date="2014-02" db="EMBL/GenBank/DDBJ databases">
        <title>The Genome Sequence of Trichophyton rubrum (morphotype fischeri) CBS 288.86.</title>
        <authorList>
            <consortium name="The Broad Institute Genomics Platform"/>
            <person name="Cuomo C.A."/>
            <person name="White T.C."/>
            <person name="Graser Y."/>
            <person name="Martinez-Rossi N."/>
            <person name="Heitman J."/>
            <person name="Young S.K."/>
            <person name="Zeng Q."/>
            <person name="Gargeya S."/>
            <person name="Abouelleil A."/>
            <person name="Alvarado L."/>
            <person name="Chapman S.B."/>
            <person name="Gainer-Dewar J."/>
            <person name="Goldberg J."/>
            <person name="Griggs A."/>
            <person name="Gujja S."/>
            <person name="Hansen M."/>
            <person name="Howarth C."/>
            <person name="Imamovic A."/>
            <person name="Larimer J."/>
            <person name="Martinez D."/>
            <person name="Murphy C."/>
            <person name="Pearson M.D."/>
            <person name="Persinoti G."/>
            <person name="Poon T."/>
            <person name="Priest M."/>
            <person name="Roberts A.D."/>
            <person name="Saif S."/>
            <person name="Shea T.D."/>
            <person name="Sykes S.N."/>
            <person name="Wortman J."/>
            <person name="Nusbaum C."/>
            <person name="Birren B."/>
        </authorList>
    </citation>
    <scope>NUCLEOTIDE SEQUENCE [LARGE SCALE GENOMIC DNA]</scope>
    <source>
        <strain evidence="12">CBS 288.86</strain>
    </source>
</reference>
<dbReference type="GO" id="GO:0016435">
    <property type="term" value="F:rRNA (guanine) methyltransferase activity"/>
    <property type="evidence" value="ECO:0007669"/>
    <property type="project" value="TreeGrafter"/>
</dbReference>
<keyword evidence="4" id="KW-0489">Methyltransferase</keyword>
<dbReference type="Pfam" id="PF08032">
    <property type="entry name" value="SpoU_sub_bind"/>
    <property type="match status" value="1"/>
</dbReference>
<accession>A0A022VQ46</accession>
<evidence type="ECO:0000256" key="4">
    <source>
        <dbReference type="ARBA" id="ARBA00022603"/>
    </source>
</evidence>
<dbReference type="CDD" id="cd18105">
    <property type="entry name" value="SpoU-like_MRM1"/>
    <property type="match status" value="1"/>
</dbReference>
<dbReference type="InterPro" id="IPR029064">
    <property type="entry name" value="Ribosomal_eL30-like_sf"/>
</dbReference>
<dbReference type="PANTHER" id="PTHR46103">
    <property type="entry name" value="RRNA METHYLTRANSFERASE 1, MITOCHONDRIAL"/>
    <property type="match status" value="1"/>
</dbReference>
<keyword evidence="7" id="KW-0809">Transit peptide</keyword>
<feature type="region of interest" description="Disordered" evidence="10">
    <location>
        <begin position="551"/>
        <end position="573"/>
    </location>
</feature>
<keyword evidence="3" id="KW-0698">rRNA processing</keyword>
<evidence type="ECO:0000256" key="10">
    <source>
        <dbReference type="SAM" id="MobiDB-lite"/>
    </source>
</evidence>
<protein>
    <recommendedName>
        <fullName evidence="9">rRNA methyltransferase 1, mitochondrial</fullName>
    </recommendedName>
</protein>
<dbReference type="Pfam" id="PF00588">
    <property type="entry name" value="SpoU_methylase"/>
    <property type="match status" value="1"/>
</dbReference>
<dbReference type="PANTHER" id="PTHR46103:SF1">
    <property type="entry name" value="RRNA METHYLTRANSFERASE 1, MITOCHONDRIAL"/>
    <property type="match status" value="1"/>
</dbReference>
<feature type="compositionally biased region" description="Basic and acidic residues" evidence="10">
    <location>
        <begin position="114"/>
        <end position="126"/>
    </location>
</feature>
<keyword evidence="6" id="KW-0949">S-adenosyl-L-methionine</keyword>
<dbReference type="HOGENOM" id="CLU_021322_5_3_1"/>
<evidence type="ECO:0000256" key="7">
    <source>
        <dbReference type="ARBA" id="ARBA00022946"/>
    </source>
</evidence>
<dbReference type="Proteomes" id="UP000023758">
    <property type="component" value="Unassembled WGS sequence"/>
</dbReference>
<dbReference type="GO" id="GO:0003723">
    <property type="term" value="F:RNA binding"/>
    <property type="evidence" value="ECO:0007669"/>
    <property type="project" value="InterPro"/>
</dbReference>
<dbReference type="InterPro" id="IPR047182">
    <property type="entry name" value="MRM1"/>
</dbReference>
<dbReference type="AlphaFoldDB" id="A0A022VQ46"/>
<name>A0A022VQ46_TRIRU</name>
<comment type="subcellular location">
    <subcellularLocation>
        <location evidence="1">Mitochondrion</location>
    </subcellularLocation>
</comment>
<dbReference type="SMART" id="SM00967">
    <property type="entry name" value="SpoU_sub_bind"/>
    <property type="match status" value="1"/>
</dbReference>
<keyword evidence="8" id="KW-0496">Mitochondrion</keyword>
<dbReference type="GO" id="GO:0005739">
    <property type="term" value="C:mitochondrion"/>
    <property type="evidence" value="ECO:0007669"/>
    <property type="project" value="UniProtKB-SubCell"/>
</dbReference>
<dbReference type="SUPFAM" id="SSF55315">
    <property type="entry name" value="L30e-like"/>
    <property type="match status" value="1"/>
</dbReference>
<dbReference type="Gene3D" id="3.30.1330.30">
    <property type="match status" value="1"/>
</dbReference>
<evidence type="ECO:0000259" key="11">
    <source>
        <dbReference type="SMART" id="SM00967"/>
    </source>
</evidence>
<evidence type="ECO:0000256" key="1">
    <source>
        <dbReference type="ARBA" id="ARBA00004173"/>
    </source>
</evidence>
<evidence type="ECO:0000256" key="9">
    <source>
        <dbReference type="ARBA" id="ARBA00034881"/>
    </source>
</evidence>
<dbReference type="InterPro" id="IPR047261">
    <property type="entry name" value="MRM1_MeTrfase_dom"/>
</dbReference>
<evidence type="ECO:0000313" key="12">
    <source>
        <dbReference type="EMBL" id="EZF47893.1"/>
    </source>
</evidence>
<evidence type="ECO:0000256" key="3">
    <source>
        <dbReference type="ARBA" id="ARBA00022552"/>
    </source>
</evidence>
<gene>
    <name evidence="12" type="ORF">H103_08249</name>
</gene>
<feature type="region of interest" description="Disordered" evidence="10">
    <location>
        <begin position="83"/>
        <end position="172"/>
    </location>
</feature>
<dbReference type="EMBL" id="KK207937">
    <property type="protein sequence ID" value="EZF47893.1"/>
    <property type="molecule type" value="Genomic_DNA"/>
</dbReference>
<dbReference type="InterPro" id="IPR001537">
    <property type="entry name" value="SpoU_MeTrfase"/>
</dbReference>
<dbReference type="OrthoDB" id="270651at2759"/>
<keyword evidence="5" id="KW-0808">Transferase</keyword>
<dbReference type="InterPro" id="IPR029026">
    <property type="entry name" value="tRNA_m1G_MTases_N"/>
</dbReference>
<dbReference type="SUPFAM" id="SSF75217">
    <property type="entry name" value="alpha/beta knot"/>
    <property type="match status" value="1"/>
</dbReference>
<dbReference type="InterPro" id="IPR013123">
    <property type="entry name" value="SpoU_subst-bd"/>
</dbReference>
<evidence type="ECO:0000256" key="2">
    <source>
        <dbReference type="ARBA" id="ARBA00007228"/>
    </source>
</evidence>
<evidence type="ECO:0000256" key="5">
    <source>
        <dbReference type="ARBA" id="ARBA00022679"/>
    </source>
</evidence>
<dbReference type="Gene3D" id="3.40.1280.10">
    <property type="match status" value="1"/>
</dbReference>
<dbReference type="InterPro" id="IPR029028">
    <property type="entry name" value="Alpha/beta_knot_MTases"/>
</dbReference>
<proteinExistence type="inferred from homology"/>
<evidence type="ECO:0000256" key="8">
    <source>
        <dbReference type="ARBA" id="ARBA00023128"/>
    </source>
</evidence>